<evidence type="ECO:0000313" key="2">
    <source>
        <dbReference type="Proteomes" id="UP000256379"/>
    </source>
</evidence>
<proteinExistence type="predicted"/>
<accession>A0A3D8ICS2</accession>
<dbReference type="EMBL" id="NXLQ01000027">
    <property type="protein sequence ID" value="RDU62918.1"/>
    <property type="molecule type" value="Genomic_DNA"/>
</dbReference>
<dbReference type="Proteomes" id="UP000256379">
    <property type="component" value="Unassembled WGS sequence"/>
</dbReference>
<comment type="caution">
    <text evidence="1">The sequence shown here is derived from an EMBL/GenBank/DDBJ whole genome shotgun (WGS) entry which is preliminary data.</text>
</comment>
<evidence type="ECO:0000313" key="1">
    <source>
        <dbReference type="EMBL" id="RDU62918.1"/>
    </source>
</evidence>
<organism evidence="1 2">
    <name type="scientific">Helicobacter didelphidarum</name>
    <dbReference type="NCBI Taxonomy" id="2040648"/>
    <lineage>
        <taxon>Bacteria</taxon>
        <taxon>Pseudomonadati</taxon>
        <taxon>Campylobacterota</taxon>
        <taxon>Epsilonproteobacteria</taxon>
        <taxon>Campylobacterales</taxon>
        <taxon>Helicobacteraceae</taxon>
        <taxon>Helicobacter</taxon>
    </lineage>
</organism>
<keyword evidence="2" id="KW-1185">Reference proteome</keyword>
<name>A0A3D8ICS2_9HELI</name>
<sequence>MPLNKRDFIQPTISSSEYNSICGISENINNCLSNVFMQRDLDFIKHDYTFFNVYDDMEQETHDDCIFCNFKSKDIFAKIIYNYYKNESKYKTNLKDCVADSVLDDLKNINNNMYRSNATTLFNHSLSLEYSITIYTNYLEKYINFTH</sequence>
<dbReference type="AlphaFoldDB" id="A0A3D8ICS2"/>
<protein>
    <submittedName>
        <fullName evidence="1">Uncharacterized protein</fullName>
    </submittedName>
</protein>
<reference evidence="1 2" key="1">
    <citation type="submission" date="2018-04" db="EMBL/GenBank/DDBJ databases">
        <title>Novel Campyloabacter and Helicobacter Species and Strains.</title>
        <authorList>
            <person name="Mannion A.J."/>
            <person name="Shen Z."/>
            <person name="Fox J.G."/>
        </authorList>
    </citation>
    <scope>NUCLEOTIDE SEQUENCE [LARGE SCALE GENOMIC DNA]</scope>
    <source>
        <strain evidence="1 2">MIT 17-337</strain>
    </source>
</reference>
<gene>
    <name evidence="1" type="ORF">CQA53_08850</name>
</gene>